<feature type="domain" description="Aminotransferase class I/classII large" evidence="3">
    <location>
        <begin position="50"/>
        <end position="419"/>
    </location>
</feature>
<dbReference type="PROSITE" id="PS00105">
    <property type="entry name" value="AA_TRANSFER_CLASS_1"/>
    <property type="match status" value="1"/>
</dbReference>
<dbReference type="GO" id="GO:0006520">
    <property type="term" value="P:amino acid metabolic process"/>
    <property type="evidence" value="ECO:0007669"/>
    <property type="project" value="TreeGrafter"/>
</dbReference>
<dbReference type="InterPro" id="IPR050478">
    <property type="entry name" value="Ethylene_sulfur-biosynth"/>
</dbReference>
<gene>
    <name evidence="4" type="ORF">AAL_08328</name>
</gene>
<dbReference type="InterPro" id="IPR015422">
    <property type="entry name" value="PyrdxlP-dep_Trfase_small"/>
</dbReference>
<dbReference type="CDD" id="cd00609">
    <property type="entry name" value="AAT_like"/>
    <property type="match status" value="1"/>
</dbReference>
<dbReference type="InterPro" id="IPR004838">
    <property type="entry name" value="NHTrfase_class1_PyrdxlP-BS"/>
</dbReference>
<dbReference type="InterPro" id="IPR015424">
    <property type="entry name" value="PyrdxlP-dep_Trfase"/>
</dbReference>
<dbReference type="Gene3D" id="3.40.640.10">
    <property type="entry name" value="Type I PLP-dependent aspartate aminotransferase-like (Major domain)"/>
    <property type="match status" value="1"/>
</dbReference>
<dbReference type="GO" id="GO:0008483">
    <property type="term" value="F:transaminase activity"/>
    <property type="evidence" value="ECO:0007669"/>
    <property type="project" value="TreeGrafter"/>
</dbReference>
<evidence type="ECO:0000313" key="4">
    <source>
        <dbReference type="EMBL" id="KZZ87661.1"/>
    </source>
</evidence>
<dbReference type="AlphaFoldDB" id="A0A167VKI4"/>
<dbReference type="OrthoDB" id="7042322at2759"/>
<dbReference type="Pfam" id="PF00155">
    <property type="entry name" value="Aminotran_1_2"/>
    <property type="match status" value="1"/>
</dbReference>
<reference evidence="4 5" key="1">
    <citation type="journal article" date="2016" name="Genome Biol. Evol.">
        <title>Divergent and convergent evolution of fungal pathogenicity.</title>
        <authorList>
            <person name="Shang Y."/>
            <person name="Xiao G."/>
            <person name="Zheng P."/>
            <person name="Cen K."/>
            <person name="Zhan S."/>
            <person name="Wang C."/>
        </authorList>
    </citation>
    <scope>NUCLEOTIDE SEQUENCE [LARGE SCALE GENOMIC DNA]</scope>
    <source>
        <strain evidence="4 5">RCEF 2490</strain>
    </source>
</reference>
<proteinExistence type="inferred from homology"/>
<evidence type="ECO:0000313" key="5">
    <source>
        <dbReference type="Proteomes" id="UP000078544"/>
    </source>
</evidence>
<name>A0A167VKI4_9HYPO</name>
<dbReference type="InterPro" id="IPR015421">
    <property type="entry name" value="PyrdxlP-dep_Trfase_major"/>
</dbReference>
<comment type="caution">
    <text evidence="4">The sequence shown here is derived from an EMBL/GenBank/DDBJ whole genome shotgun (WGS) entry which is preliminary data.</text>
</comment>
<dbReference type="Proteomes" id="UP000078544">
    <property type="component" value="Unassembled WGS sequence"/>
</dbReference>
<organism evidence="4 5">
    <name type="scientific">Moelleriella libera RCEF 2490</name>
    <dbReference type="NCBI Taxonomy" id="1081109"/>
    <lineage>
        <taxon>Eukaryota</taxon>
        <taxon>Fungi</taxon>
        <taxon>Dikarya</taxon>
        <taxon>Ascomycota</taxon>
        <taxon>Pezizomycotina</taxon>
        <taxon>Sordariomycetes</taxon>
        <taxon>Hypocreomycetidae</taxon>
        <taxon>Hypocreales</taxon>
        <taxon>Clavicipitaceae</taxon>
        <taxon>Moelleriella</taxon>
    </lineage>
</organism>
<dbReference type="GO" id="GO:0030170">
    <property type="term" value="F:pyridoxal phosphate binding"/>
    <property type="evidence" value="ECO:0007669"/>
    <property type="project" value="InterPro"/>
</dbReference>
<comment type="similarity">
    <text evidence="1">Belongs to the class-I pyridoxal-phosphate-dependent aminotransferase family.</text>
</comment>
<keyword evidence="5" id="KW-1185">Reference proteome</keyword>
<evidence type="ECO:0000256" key="1">
    <source>
        <dbReference type="ARBA" id="ARBA00007441"/>
    </source>
</evidence>
<dbReference type="SUPFAM" id="SSF53383">
    <property type="entry name" value="PLP-dependent transferases"/>
    <property type="match status" value="1"/>
</dbReference>
<dbReference type="PANTHER" id="PTHR43795:SF63">
    <property type="entry name" value="PUTATIVE (AFU_ORTHOLOGUE AFUA_4G00630)-RELATED"/>
    <property type="match status" value="1"/>
</dbReference>
<dbReference type="EMBL" id="AZGY01000035">
    <property type="protein sequence ID" value="KZZ87661.1"/>
    <property type="molecule type" value="Genomic_DNA"/>
</dbReference>
<accession>A0A167VKI4</accession>
<keyword evidence="2" id="KW-0663">Pyridoxal phosphate</keyword>
<evidence type="ECO:0000259" key="3">
    <source>
        <dbReference type="Pfam" id="PF00155"/>
    </source>
</evidence>
<dbReference type="PANTHER" id="PTHR43795">
    <property type="entry name" value="BIFUNCTIONAL ASPARTATE AMINOTRANSFERASE AND GLUTAMATE/ASPARTATE-PREPHENATE AMINOTRANSFERASE-RELATED"/>
    <property type="match status" value="1"/>
</dbReference>
<protein>
    <submittedName>
        <fullName evidence="4">ACC synthase</fullName>
    </submittedName>
</protein>
<dbReference type="InterPro" id="IPR004839">
    <property type="entry name" value="Aminotransferase_I/II_large"/>
</dbReference>
<dbReference type="Gene3D" id="3.90.1150.10">
    <property type="entry name" value="Aspartate Aminotransferase, domain 1"/>
    <property type="match status" value="1"/>
</dbReference>
<sequence length="427" mass="47607">MALSARAHQLCEPDPKYHFWEILQNLWDPQTNPKGFVSLGVAENVLMHGVLSEHIHANIALANDDFTYGDGKKRLKAVLAQFLNKHFNPAHKVEPAHLSISNGCSSALEHVAWAFGNPGDVFLLGRPYYGTFVPDVTLRMGTQLAMVDFYGADPLGLDGVQMYEQVVRDVQAQGRRVAGLILAHPHNPLGRCYSRAVIVALMRLCEKYQIHLISDEIYALSTFANQIDEREDQTPFESALSINTDGLVNPALIHVIWGVSKDFGANGLRLGAIISQHNSALHRALVPPSLYSSSSSITDHVVANLLEDEEWIEAYLRENRRKLAENHEHVVKWAEQHDIEHTRGVNAAFFLWVNLGAAYKRNHENMPAGGNVDGAVNDALLRRRVFLASGLHFGAEEAGWFRIVFTQTRDYLDEGLRRIVVALGTSE</sequence>
<dbReference type="PRINTS" id="PR00753">
    <property type="entry name" value="ACCSYNTHASE"/>
</dbReference>
<dbReference type="STRING" id="1081109.A0A167VKI4"/>
<evidence type="ECO:0000256" key="2">
    <source>
        <dbReference type="ARBA" id="ARBA00022898"/>
    </source>
</evidence>